<evidence type="ECO:0000313" key="1">
    <source>
        <dbReference type="EMBL" id="KAJ4701329.1"/>
    </source>
</evidence>
<organism evidence="1 2">
    <name type="scientific">Melia azedarach</name>
    <name type="common">Chinaberry tree</name>
    <dbReference type="NCBI Taxonomy" id="155640"/>
    <lineage>
        <taxon>Eukaryota</taxon>
        <taxon>Viridiplantae</taxon>
        <taxon>Streptophyta</taxon>
        <taxon>Embryophyta</taxon>
        <taxon>Tracheophyta</taxon>
        <taxon>Spermatophyta</taxon>
        <taxon>Magnoliopsida</taxon>
        <taxon>eudicotyledons</taxon>
        <taxon>Gunneridae</taxon>
        <taxon>Pentapetalae</taxon>
        <taxon>rosids</taxon>
        <taxon>malvids</taxon>
        <taxon>Sapindales</taxon>
        <taxon>Meliaceae</taxon>
        <taxon>Melia</taxon>
    </lineage>
</organism>
<dbReference type="Proteomes" id="UP001164539">
    <property type="component" value="Chromosome 14"/>
</dbReference>
<keyword evidence="1" id="KW-0813">Transport</keyword>
<name>A0ACC1WSH1_MELAZ</name>
<sequence length="501" mass="53696">MPAGGFMVDGPVNSFSGKITVSVVITCIVAASSGLIFGYDIGISGGVTTMVPFLKKFFPSVLRKAAEAKTNIYCMYDSQVLTAFTSSLYIAGLASSLVASRLTAALGRRNIMLLGGCTFLAGAAVNGGAANIAMLILGRILLGFGVGFTNQATPVYLSEVAPSKWRGAFNTGFQFFIGVGVVAANCINFGTAKRSWGWRLSLGLAVVPAAFMTIGALFISDSPSSLVERGKMEQARNSLQRVRGKDADIETELGHLIKSSEVAKAASGEPFVTILERQYRPHLVMAIAIPFFQQLTGINIVAFYAPVLFQSVGFGSDSALIGAIILGVVNLGSILVSTGVVDRFGRRFLFLVGGITMCVCQVGVACVLALSTGVSGTKHISKGYAILVLVLMCIYASGFGWSWGPLSWLIPSEIFPMKIRPTGQSISVAVNFATTFVLSQTFLTMLCHFKYGTFLFYAGWVAAMTLFVALFLPETKGIPLDSMYAVWEKHWYWRRFVKAQL</sequence>
<accession>A0ACC1WSH1</accession>
<keyword evidence="2" id="KW-1185">Reference proteome</keyword>
<keyword evidence="1" id="KW-0762">Sugar transport</keyword>
<evidence type="ECO:0000313" key="2">
    <source>
        <dbReference type="Proteomes" id="UP001164539"/>
    </source>
</evidence>
<gene>
    <name evidence="1" type="ORF">OWV82_024587</name>
</gene>
<dbReference type="EMBL" id="CM051407">
    <property type="protein sequence ID" value="KAJ4701329.1"/>
    <property type="molecule type" value="Genomic_DNA"/>
</dbReference>
<protein>
    <submittedName>
        <fullName evidence="1">Sugar transport protein</fullName>
    </submittedName>
</protein>
<proteinExistence type="predicted"/>
<comment type="caution">
    <text evidence="1">The sequence shown here is derived from an EMBL/GenBank/DDBJ whole genome shotgun (WGS) entry which is preliminary data.</text>
</comment>
<reference evidence="1 2" key="1">
    <citation type="journal article" date="2023" name="Science">
        <title>Complex scaffold remodeling in plant triterpene biosynthesis.</title>
        <authorList>
            <person name="De La Pena R."/>
            <person name="Hodgson H."/>
            <person name="Liu J.C."/>
            <person name="Stephenson M.J."/>
            <person name="Martin A.C."/>
            <person name="Owen C."/>
            <person name="Harkess A."/>
            <person name="Leebens-Mack J."/>
            <person name="Jimenez L.E."/>
            <person name="Osbourn A."/>
            <person name="Sattely E.S."/>
        </authorList>
    </citation>
    <scope>NUCLEOTIDE SEQUENCE [LARGE SCALE GENOMIC DNA]</scope>
    <source>
        <strain evidence="2">cv. JPN11</strain>
        <tissue evidence="1">Leaf</tissue>
    </source>
</reference>